<name>A0A8B6FUI8_MYTGA</name>
<evidence type="ECO:0000256" key="3">
    <source>
        <dbReference type="ARBA" id="ARBA00022729"/>
    </source>
</evidence>
<comment type="caution">
    <text evidence="6">The sequence shown here is derived from an EMBL/GenBank/DDBJ whole genome shotgun (WGS) entry which is preliminary data.</text>
</comment>
<gene>
    <name evidence="6" type="ORF">MGAL_10B084905</name>
</gene>
<dbReference type="PRINTS" id="PR00007">
    <property type="entry name" value="COMPLEMNTC1Q"/>
</dbReference>
<evidence type="ECO:0000256" key="2">
    <source>
        <dbReference type="ARBA" id="ARBA00022525"/>
    </source>
</evidence>
<dbReference type="PROSITE" id="PS50871">
    <property type="entry name" value="C1Q"/>
    <property type="match status" value="1"/>
</dbReference>
<dbReference type="InterPro" id="IPR008983">
    <property type="entry name" value="Tumour_necrosis_fac-like_dom"/>
</dbReference>
<accession>A0A8B6FUI8</accession>
<organism evidence="6 7">
    <name type="scientific">Mytilus galloprovincialis</name>
    <name type="common">Mediterranean mussel</name>
    <dbReference type="NCBI Taxonomy" id="29158"/>
    <lineage>
        <taxon>Eukaryota</taxon>
        <taxon>Metazoa</taxon>
        <taxon>Spiralia</taxon>
        <taxon>Lophotrochozoa</taxon>
        <taxon>Mollusca</taxon>
        <taxon>Bivalvia</taxon>
        <taxon>Autobranchia</taxon>
        <taxon>Pteriomorphia</taxon>
        <taxon>Mytilida</taxon>
        <taxon>Mytiloidea</taxon>
        <taxon>Mytilidae</taxon>
        <taxon>Mytilinae</taxon>
        <taxon>Mytilus</taxon>
    </lineage>
</organism>
<dbReference type="OrthoDB" id="1702031at2759"/>
<dbReference type="PANTHER" id="PTHR22923:SF116">
    <property type="entry name" value="C1Q DOMAIN-CONTAINING PROTEIN"/>
    <property type="match status" value="1"/>
</dbReference>
<evidence type="ECO:0000256" key="4">
    <source>
        <dbReference type="SAM" id="Coils"/>
    </source>
</evidence>
<comment type="subcellular location">
    <subcellularLocation>
        <location evidence="1">Secreted</location>
    </subcellularLocation>
</comment>
<dbReference type="SMART" id="SM00110">
    <property type="entry name" value="C1Q"/>
    <property type="match status" value="1"/>
</dbReference>
<dbReference type="SUPFAM" id="SSF49842">
    <property type="entry name" value="TNF-like"/>
    <property type="match status" value="1"/>
</dbReference>
<dbReference type="Gene3D" id="1.20.1480.30">
    <property type="entry name" value="Designed four-helix bundle protein"/>
    <property type="match status" value="1"/>
</dbReference>
<keyword evidence="7" id="KW-1185">Reference proteome</keyword>
<keyword evidence="4" id="KW-0175">Coiled coil</keyword>
<feature type="coiled-coil region" evidence="4">
    <location>
        <begin position="122"/>
        <end position="223"/>
    </location>
</feature>
<keyword evidence="2" id="KW-0964">Secreted</keyword>
<dbReference type="Gene3D" id="2.60.120.40">
    <property type="match status" value="1"/>
</dbReference>
<protein>
    <recommendedName>
        <fullName evidence="5">C1q domain-containing protein</fullName>
    </recommendedName>
</protein>
<feature type="coiled-coil region" evidence="4">
    <location>
        <begin position="52"/>
        <end position="89"/>
    </location>
</feature>
<dbReference type="InterPro" id="IPR050822">
    <property type="entry name" value="Cerebellin_Synaptic_Org"/>
</dbReference>
<evidence type="ECO:0000256" key="1">
    <source>
        <dbReference type="ARBA" id="ARBA00004613"/>
    </source>
</evidence>
<evidence type="ECO:0000313" key="7">
    <source>
        <dbReference type="Proteomes" id="UP000596742"/>
    </source>
</evidence>
<reference evidence="6" key="1">
    <citation type="submission" date="2018-11" db="EMBL/GenBank/DDBJ databases">
        <authorList>
            <person name="Alioto T."/>
            <person name="Alioto T."/>
        </authorList>
    </citation>
    <scope>NUCLEOTIDE SEQUENCE</scope>
</reference>
<dbReference type="InterPro" id="IPR001073">
    <property type="entry name" value="C1q_dom"/>
</dbReference>
<dbReference type="Pfam" id="PF00386">
    <property type="entry name" value="C1q"/>
    <property type="match status" value="1"/>
</dbReference>
<dbReference type="PANTHER" id="PTHR22923">
    <property type="entry name" value="CEREBELLIN-RELATED"/>
    <property type="match status" value="1"/>
</dbReference>
<dbReference type="AlphaFoldDB" id="A0A8B6FUI8"/>
<feature type="domain" description="C1q" evidence="5">
    <location>
        <begin position="225"/>
        <end position="355"/>
    </location>
</feature>
<dbReference type="GO" id="GO:0005576">
    <property type="term" value="C:extracellular region"/>
    <property type="evidence" value="ECO:0007669"/>
    <property type="project" value="UniProtKB-SubCell"/>
</dbReference>
<evidence type="ECO:0000313" key="6">
    <source>
        <dbReference type="EMBL" id="VDI53070.1"/>
    </source>
</evidence>
<dbReference type="EMBL" id="UYJE01007254">
    <property type="protein sequence ID" value="VDI53070.1"/>
    <property type="molecule type" value="Genomic_DNA"/>
</dbReference>
<keyword evidence="3" id="KW-0732">Signal</keyword>
<proteinExistence type="predicted"/>
<sequence>MFVVALMVLYVYVNERRMRTISSKVNHDRTEQNIIQINDELHRRGTEINLMKEELKSTITELTQVKVDLKSTENKLNEMELDLESTKTELKLDLESTKNELTLVKVDFESTINEFKQVKVDLESTKIELKQVKVDLESTKNDLKQVKVDLKSTKNELQQVYVDLESTRNALEQIKVELVSTREQINILRKEMMEKDNVHRKETDQIRADVNALRKEIKKIKKAACATGKPAFFAALTPHFPLPRIDDVIKFDDVRVNRGGAYDPSTGVFTATVQGLFNFTCSILSNHGSTCHYQLNKNAQPYVLGYSHQGADASPISSIIELKVGDRVFIKHRVTASEVVFGAAHTSFSGYFIHE</sequence>
<dbReference type="Proteomes" id="UP000596742">
    <property type="component" value="Unassembled WGS sequence"/>
</dbReference>
<evidence type="ECO:0000259" key="5">
    <source>
        <dbReference type="PROSITE" id="PS50871"/>
    </source>
</evidence>